<dbReference type="Pfam" id="PF07727">
    <property type="entry name" value="RVT_2"/>
    <property type="match status" value="1"/>
</dbReference>
<protein>
    <submittedName>
        <fullName evidence="3">Copia protein</fullName>
    </submittedName>
</protein>
<evidence type="ECO:0000313" key="3">
    <source>
        <dbReference type="EMBL" id="GJU02084.1"/>
    </source>
</evidence>
<accession>A0ABQ5ISY1</accession>
<dbReference type="PANTHER" id="PTHR11439">
    <property type="entry name" value="GAG-POL-RELATED RETROTRANSPOSON"/>
    <property type="match status" value="1"/>
</dbReference>
<dbReference type="InterPro" id="IPR013103">
    <property type="entry name" value="RVT_2"/>
</dbReference>
<reference evidence="3" key="2">
    <citation type="submission" date="2022-01" db="EMBL/GenBank/DDBJ databases">
        <authorList>
            <person name="Yamashiro T."/>
            <person name="Shiraishi A."/>
            <person name="Satake H."/>
            <person name="Nakayama K."/>
        </authorList>
    </citation>
    <scope>NUCLEOTIDE SEQUENCE</scope>
</reference>
<dbReference type="CDD" id="cd09272">
    <property type="entry name" value="RNase_HI_RT_Ty1"/>
    <property type="match status" value="1"/>
</dbReference>
<feature type="domain" description="Reverse transcriptase Ty1/copia-type" evidence="2">
    <location>
        <begin position="153"/>
        <end position="232"/>
    </location>
</feature>
<sequence>MVRRLGLLQAYDRDSKLSFSNLLKFLGICSLWKMILLLQFWGFGDLQWGKYFVSEFISLRLGAQSVFSVGKFCDSDLELLSEDLLFCQKSLMKRLLLACYTLNRSSSTVDLTKHHTSLINGRKRIYLISTMFRGSLVLSKNDCEDMELGAKLDEENMVIRNKTRLVVRGYRQEEGIDFEESFAPVARMEAIRIFLAYAAPKIIHLFQMDVENCFLQGTLTRRRDRTLYMLLVYVRGYPAIATEKHLKEVKRIFRYLRGTVNMGLWYTKDSGIELTGFSDADYAGCKDTFKSTSGGAQFLGEKLVSWSSKKQDCTALSTAKQNMCLYPLAVPKSFGCGHSDGTLKCFQYNKIPSTVIEISLAISCKPVNTQEKHIAVRYPLHKERVKGYN</sequence>
<dbReference type="Proteomes" id="UP001151760">
    <property type="component" value="Unassembled WGS sequence"/>
</dbReference>
<keyword evidence="1" id="KW-0812">Transmembrane</keyword>
<keyword evidence="1" id="KW-0472">Membrane</keyword>
<organism evidence="3 4">
    <name type="scientific">Tanacetum coccineum</name>
    <dbReference type="NCBI Taxonomy" id="301880"/>
    <lineage>
        <taxon>Eukaryota</taxon>
        <taxon>Viridiplantae</taxon>
        <taxon>Streptophyta</taxon>
        <taxon>Embryophyta</taxon>
        <taxon>Tracheophyta</taxon>
        <taxon>Spermatophyta</taxon>
        <taxon>Magnoliopsida</taxon>
        <taxon>eudicotyledons</taxon>
        <taxon>Gunneridae</taxon>
        <taxon>Pentapetalae</taxon>
        <taxon>asterids</taxon>
        <taxon>campanulids</taxon>
        <taxon>Asterales</taxon>
        <taxon>Asteraceae</taxon>
        <taxon>Asteroideae</taxon>
        <taxon>Anthemideae</taxon>
        <taxon>Anthemidinae</taxon>
        <taxon>Tanacetum</taxon>
    </lineage>
</organism>
<feature type="transmembrane region" description="Helical" evidence="1">
    <location>
        <begin position="21"/>
        <end position="41"/>
    </location>
</feature>
<keyword evidence="4" id="KW-1185">Reference proteome</keyword>
<proteinExistence type="predicted"/>
<gene>
    <name evidence="3" type="ORF">Tco_1112422</name>
</gene>
<dbReference type="EMBL" id="BQNB010021025">
    <property type="protein sequence ID" value="GJU02084.1"/>
    <property type="molecule type" value="Genomic_DNA"/>
</dbReference>
<evidence type="ECO:0000256" key="1">
    <source>
        <dbReference type="SAM" id="Phobius"/>
    </source>
</evidence>
<comment type="caution">
    <text evidence="3">The sequence shown here is derived from an EMBL/GenBank/DDBJ whole genome shotgun (WGS) entry which is preliminary data.</text>
</comment>
<evidence type="ECO:0000259" key="2">
    <source>
        <dbReference type="Pfam" id="PF07727"/>
    </source>
</evidence>
<keyword evidence="1" id="KW-1133">Transmembrane helix</keyword>
<dbReference type="PANTHER" id="PTHR11439:SF509">
    <property type="entry name" value="RNA-DIRECTED DNA POLYMERASE"/>
    <property type="match status" value="1"/>
</dbReference>
<name>A0ABQ5ISY1_9ASTR</name>
<reference evidence="3" key="1">
    <citation type="journal article" date="2022" name="Int. J. Mol. Sci.">
        <title>Draft Genome of Tanacetum Coccineum: Genomic Comparison of Closely Related Tanacetum-Family Plants.</title>
        <authorList>
            <person name="Yamashiro T."/>
            <person name="Shiraishi A."/>
            <person name="Nakayama K."/>
            <person name="Satake H."/>
        </authorList>
    </citation>
    <scope>NUCLEOTIDE SEQUENCE</scope>
</reference>
<evidence type="ECO:0000313" key="4">
    <source>
        <dbReference type="Proteomes" id="UP001151760"/>
    </source>
</evidence>